<dbReference type="InterPro" id="IPR021741">
    <property type="entry name" value="DUF3311"/>
</dbReference>
<organism evidence="2 3">
    <name type="scientific">Humisphaera borealis</name>
    <dbReference type="NCBI Taxonomy" id="2807512"/>
    <lineage>
        <taxon>Bacteria</taxon>
        <taxon>Pseudomonadati</taxon>
        <taxon>Planctomycetota</taxon>
        <taxon>Phycisphaerae</taxon>
        <taxon>Tepidisphaerales</taxon>
        <taxon>Tepidisphaeraceae</taxon>
        <taxon>Humisphaera</taxon>
    </lineage>
</organism>
<keyword evidence="3" id="KW-1185">Reference proteome</keyword>
<evidence type="ECO:0000313" key="2">
    <source>
        <dbReference type="EMBL" id="QOV87614.1"/>
    </source>
</evidence>
<dbReference type="AlphaFoldDB" id="A0A7M2WQU6"/>
<protein>
    <submittedName>
        <fullName evidence="2">DUF3311 domain-containing protein</fullName>
    </submittedName>
</protein>
<feature type="transmembrane region" description="Helical" evidence="1">
    <location>
        <begin position="32"/>
        <end position="57"/>
    </location>
</feature>
<dbReference type="Pfam" id="PF11755">
    <property type="entry name" value="DUF3311"/>
    <property type="match status" value="1"/>
</dbReference>
<keyword evidence="1" id="KW-0812">Transmembrane</keyword>
<keyword evidence="1" id="KW-0472">Membrane</keyword>
<dbReference type="KEGG" id="hbs:IPV69_15100"/>
<gene>
    <name evidence="2" type="ORF">IPV69_15100</name>
</gene>
<dbReference type="RefSeq" id="WP_206290522.1">
    <property type="nucleotide sequence ID" value="NZ_CP063458.1"/>
</dbReference>
<evidence type="ECO:0000256" key="1">
    <source>
        <dbReference type="SAM" id="Phobius"/>
    </source>
</evidence>
<evidence type="ECO:0000313" key="3">
    <source>
        <dbReference type="Proteomes" id="UP000593765"/>
    </source>
</evidence>
<name>A0A7M2WQU6_9BACT</name>
<proteinExistence type="predicted"/>
<keyword evidence="1" id="KW-1133">Transmembrane helix</keyword>
<dbReference type="EMBL" id="CP063458">
    <property type="protein sequence ID" value="QOV87614.1"/>
    <property type="molecule type" value="Genomic_DNA"/>
</dbReference>
<accession>A0A7M2WQU6</accession>
<sequence>MKKTILLTLLITVVYVLHHDFWNWKKVEPLVLGFLPIGLAYHVAYSIVAAITMALLVRCAWPKHLDEDEQSKPEIRRDAK</sequence>
<dbReference type="Proteomes" id="UP000593765">
    <property type="component" value="Chromosome"/>
</dbReference>
<reference evidence="2 3" key="1">
    <citation type="submission" date="2020-10" db="EMBL/GenBank/DDBJ databases">
        <title>Wide distribution of Phycisphaera-like planctomycetes from WD2101 soil group in peatlands and genome analysis of the first cultivated representative.</title>
        <authorList>
            <person name="Dedysh S.N."/>
            <person name="Beletsky A.V."/>
            <person name="Ivanova A."/>
            <person name="Kulichevskaya I.S."/>
            <person name="Suzina N.E."/>
            <person name="Philippov D.A."/>
            <person name="Rakitin A.L."/>
            <person name="Mardanov A.V."/>
            <person name="Ravin N.V."/>
        </authorList>
    </citation>
    <scope>NUCLEOTIDE SEQUENCE [LARGE SCALE GENOMIC DNA]</scope>
    <source>
        <strain evidence="2 3">M1803</strain>
    </source>
</reference>